<name>A0A943EQM2_9FIRM</name>
<evidence type="ECO:0000313" key="2">
    <source>
        <dbReference type="EMBL" id="MBS5588710.1"/>
    </source>
</evidence>
<dbReference type="Proteomes" id="UP000751224">
    <property type="component" value="Unassembled WGS sequence"/>
</dbReference>
<protein>
    <recommendedName>
        <fullName evidence="4">Septum formation initiator</fullName>
    </recommendedName>
</protein>
<evidence type="ECO:0000313" key="3">
    <source>
        <dbReference type="Proteomes" id="UP000751224"/>
    </source>
</evidence>
<evidence type="ECO:0008006" key="4">
    <source>
        <dbReference type="Google" id="ProtNLM"/>
    </source>
</evidence>
<sequence length="92" mass="10864">MMLKAKRLIVSVVSLSLLINILSFVYIAQIKNNQEALNKSYQSQIVELEEKNERLKENNDTLLDDNIFFKEQYQKYFELSEELQNQIGVYSN</sequence>
<feature type="coiled-coil region" evidence="1">
    <location>
        <begin position="31"/>
        <end position="72"/>
    </location>
</feature>
<evidence type="ECO:0000256" key="1">
    <source>
        <dbReference type="SAM" id="Coils"/>
    </source>
</evidence>
<proteinExistence type="predicted"/>
<organism evidence="2 3">
    <name type="scientific">Thomasclavelia spiroformis</name>
    <dbReference type="NCBI Taxonomy" id="29348"/>
    <lineage>
        <taxon>Bacteria</taxon>
        <taxon>Bacillati</taxon>
        <taxon>Bacillota</taxon>
        <taxon>Erysipelotrichia</taxon>
        <taxon>Erysipelotrichales</taxon>
        <taxon>Coprobacillaceae</taxon>
        <taxon>Thomasclavelia</taxon>
    </lineage>
</organism>
<dbReference type="EMBL" id="JAGZCC010000047">
    <property type="protein sequence ID" value="MBS5588710.1"/>
    <property type="molecule type" value="Genomic_DNA"/>
</dbReference>
<dbReference type="AlphaFoldDB" id="A0A943EQM2"/>
<dbReference type="RefSeq" id="WP_303887600.1">
    <property type="nucleotide sequence ID" value="NZ_JAGZCC010000047.1"/>
</dbReference>
<accession>A0A943EQM2</accession>
<reference evidence="2" key="1">
    <citation type="submission" date="2021-02" db="EMBL/GenBank/DDBJ databases">
        <title>Infant gut strain persistence is associated with maternal origin, phylogeny, and functional potential including surface adhesion and iron acquisition.</title>
        <authorList>
            <person name="Lou Y.C."/>
        </authorList>
    </citation>
    <scope>NUCLEOTIDE SEQUENCE</scope>
    <source>
        <strain evidence="2">L3_108_000G1_dasL3_108_000G1_metabat.metabat.11</strain>
    </source>
</reference>
<gene>
    <name evidence="2" type="ORF">KHX14_07855</name>
</gene>
<keyword evidence="1" id="KW-0175">Coiled coil</keyword>
<comment type="caution">
    <text evidence="2">The sequence shown here is derived from an EMBL/GenBank/DDBJ whole genome shotgun (WGS) entry which is preliminary data.</text>
</comment>